<name>A0A2U9TI54_9GAMM</name>
<evidence type="ECO:0000256" key="2">
    <source>
        <dbReference type="SAM" id="Phobius"/>
    </source>
</evidence>
<evidence type="ECO:0000313" key="3">
    <source>
        <dbReference type="EMBL" id="AWV07780.1"/>
    </source>
</evidence>
<reference evidence="3 4" key="1">
    <citation type="submission" date="2018-05" db="EMBL/GenBank/DDBJ databases">
        <title>The complete genome of Lysobacter maris HZ9B, a marine bacterium antagonistic against terrestrial plant pathogens.</title>
        <authorList>
            <person name="Zhang X.-Q."/>
        </authorList>
    </citation>
    <scope>NUCLEOTIDE SEQUENCE [LARGE SCALE GENOMIC DNA]</scope>
    <source>
        <strain evidence="3 4">HZ9B</strain>
    </source>
</reference>
<keyword evidence="2" id="KW-1133">Transmembrane helix</keyword>
<gene>
    <name evidence="3" type="ORF">C9I47_2097</name>
</gene>
<keyword evidence="2" id="KW-0472">Membrane</keyword>
<dbReference type="RefSeq" id="WP_190238493.1">
    <property type="nucleotide sequence ID" value="NZ_CP029843.1"/>
</dbReference>
<keyword evidence="4" id="KW-1185">Reference proteome</keyword>
<keyword evidence="2" id="KW-0812">Transmembrane</keyword>
<accession>A0A2U9TI54</accession>
<protein>
    <recommendedName>
        <fullName evidence="5">Pathogenicity-like protein</fullName>
    </recommendedName>
</protein>
<feature type="transmembrane region" description="Helical" evidence="2">
    <location>
        <begin position="111"/>
        <end position="129"/>
    </location>
</feature>
<feature type="region of interest" description="Disordered" evidence="1">
    <location>
        <begin position="134"/>
        <end position="175"/>
    </location>
</feature>
<dbReference type="EMBL" id="CP029843">
    <property type="protein sequence ID" value="AWV07780.1"/>
    <property type="molecule type" value="Genomic_DNA"/>
</dbReference>
<evidence type="ECO:0000256" key="1">
    <source>
        <dbReference type="SAM" id="MobiDB-lite"/>
    </source>
</evidence>
<dbReference type="Proteomes" id="UP000249447">
    <property type="component" value="Chromosome"/>
</dbReference>
<sequence length="305" mass="33063">MRQVFSSPRLENVEGVARLLEDAGIEVRITDGRSYRGNRRGTFSYRDADVPKPAVWVVKSDDQVRAREILREAGLIDSTRHRDSFVATFRGDDAQVAQADARRRRVVRIKYGLLAVLLVSAGVMTVSMIRNRPQPQAAAETEAAAPVPAASPDAPDTPQAPSQALEPPFDGSARATPPAVAEAIFARELPRSRLDIACLSIDGRDAPAPMIESLQAALPADGALRLVSASACVRNAEETEGSTHAASGQPALIVDVSYFRPSAADAGVADFSAYHHRMFANYRTLEVRRIDDRWQVTAVPRDVAI</sequence>
<proteinExistence type="predicted"/>
<feature type="compositionally biased region" description="Low complexity" evidence="1">
    <location>
        <begin position="134"/>
        <end position="164"/>
    </location>
</feature>
<evidence type="ECO:0008006" key="5">
    <source>
        <dbReference type="Google" id="ProtNLM"/>
    </source>
</evidence>
<dbReference type="AlphaFoldDB" id="A0A2U9TI54"/>
<dbReference type="KEGG" id="lmb:C9I47_2097"/>
<organism evidence="3 4">
    <name type="scientific">Marilutibacter maris</name>
    <dbReference type="NCBI Taxonomy" id="1605891"/>
    <lineage>
        <taxon>Bacteria</taxon>
        <taxon>Pseudomonadati</taxon>
        <taxon>Pseudomonadota</taxon>
        <taxon>Gammaproteobacteria</taxon>
        <taxon>Lysobacterales</taxon>
        <taxon>Lysobacteraceae</taxon>
        <taxon>Marilutibacter</taxon>
    </lineage>
</organism>
<evidence type="ECO:0000313" key="4">
    <source>
        <dbReference type="Proteomes" id="UP000249447"/>
    </source>
</evidence>